<dbReference type="GO" id="GO:0005886">
    <property type="term" value="C:plasma membrane"/>
    <property type="evidence" value="ECO:0007669"/>
    <property type="project" value="UniProtKB-SubCell"/>
</dbReference>
<dbReference type="NCBIfam" id="NF008741">
    <property type="entry name" value="PRK11770.1-3"/>
    <property type="match status" value="1"/>
</dbReference>
<organism evidence="3 4">
    <name type="scientific">Skermanella aerolata</name>
    <dbReference type="NCBI Taxonomy" id="393310"/>
    <lineage>
        <taxon>Bacteria</taxon>
        <taxon>Pseudomonadati</taxon>
        <taxon>Pseudomonadota</taxon>
        <taxon>Alphaproteobacteria</taxon>
        <taxon>Rhodospirillales</taxon>
        <taxon>Azospirillaceae</taxon>
        <taxon>Skermanella</taxon>
    </lineage>
</organism>
<name>A0A512DIC6_9PROT</name>
<dbReference type="NCBIfam" id="NF008740">
    <property type="entry name" value="PRK11770.1-2"/>
    <property type="match status" value="1"/>
</dbReference>
<evidence type="ECO:0000256" key="1">
    <source>
        <dbReference type="PIRNR" id="PIRNR028777"/>
    </source>
</evidence>
<keyword evidence="4" id="KW-1185">Reference proteome</keyword>
<evidence type="ECO:0000259" key="2">
    <source>
        <dbReference type="Pfam" id="PF03733"/>
    </source>
</evidence>
<feature type="domain" description="Inner membrane component" evidence="2">
    <location>
        <begin position="79"/>
        <end position="129"/>
    </location>
</feature>
<dbReference type="EMBL" id="BJYZ01000002">
    <property type="protein sequence ID" value="GEO36223.1"/>
    <property type="molecule type" value="Genomic_DNA"/>
</dbReference>
<dbReference type="InterPro" id="IPR031308">
    <property type="entry name" value="UCP028777"/>
</dbReference>
<dbReference type="Pfam" id="PF03733">
    <property type="entry name" value="YccF"/>
    <property type="match status" value="2"/>
</dbReference>
<dbReference type="PIRSF" id="PIRSF028777">
    <property type="entry name" value="UCP028777"/>
    <property type="match status" value="1"/>
</dbReference>
<gene>
    <name evidence="3" type="ORF">SAE02_03710</name>
</gene>
<comment type="subcellular location">
    <subcellularLocation>
        <location evidence="1">Cell inner membrane</location>
        <topology evidence="1">Multi-pass membrane protein</topology>
    </subcellularLocation>
</comment>
<proteinExistence type="predicted"/>
<reference evidence="3 4" key="1">
    <citation type="submission" date="2019-07" db="EMBL/GenBank/DDBJ databases">
        <title>Whole genome shotgun sequence of Skermanella aerolata NBRC 106429.</title>
        <authorList>
            <person name="Hosoyama A."/>
            <person name="Uohara A."/>
            <person name="Ohji S."/>
            <person name="Ichikawa N."/>
        </authorList>
    </citation>
    <scope>NUCLEOTIDE SEQUENCE [LARGE SCALE GENOMIC DNA]</scope>
    <source>
        <strain evidence="3 4">NBRC 106429</strain>
    </source>
</reference>
<dbReference type="RefSeq" id="WP_044425614.1">
    <property type="nucleotide sequence ID" value="NZ_BJYZ01000002.1"/>
</dbReference>
<feature type="domain" description="Inner membrane component" evidence="2">
    <location>
        <begin position="7"/>
        <end position="57"/>
    </location>
</feature>
<sequence length="151" mass="16488">MSLISLILNILWIITGGIWMAAGWLLAAIVMAITIIGLPWARSAVNIASYTLAPFGRTAVSREEWDGRTDFGTSPLGMIGNVIWFVLAGWWLALGHLLTAVALALTIVGIPFAWAHLKLAVISLWPIGKRIVSNEELEERARAGYRIQGSH</sequence>
<keyword evidence="1" id="KW-1003">Cell membrane</keyword>
<feature type="transmembrane region" description="Helical" evidence="1">
    <location>
        <begin position="76"/>
        <end position="94"/>
    </location>
</feature>
<comment type="caution">
    <text evidence="3">The sequence shown here is derived from an EMBL/GenBank/DDBJ whole genome shotgun (WGS) entry which is preliminary data.</text>
</comment>
<keyword evidence="1" id="KW-0472">Membrane</keyword>
<keyword evidence="1" id="KW-1133">Transmembrane helix</keyword>
<dbReference type="NCBIfam" id="NF008742">
    <property type="entry name" value="PRK11770.1-4"/>
    <property type="match status" value="1"/>
</dbReference>
<keyword evidence="1" id="KW-0812">Transmembrane</keyword>
<dbReference type="PANTHER" id="PTHR42903">
    <property type="entry name" value="INNER MEMBRANE PROTEIN YCCF"/>
    <property type="match status" value="1"/>
</dbReference>
<dbReference type="InterPro" id="IPR005185">
    <property type="entry name" value="YccF"/>
</dbReference>
<keyword evidence="1" id="KW-0997">Cell inner membrane</keyword>
<feature type="transmembrane region" description="Helical" evidence="1">
    <location>
        <begin position="6"/>
        <end position="33"/>
    </location>
</feature>
<dbReference type="InterPro" id="IPR052937">
    <property type="entry name" value="Inner_membrane_protein"/>
</dbReference>
<dbReference type="Proteomes" id="UP000321523">
    <property type="component" value="Unassembled WGS sequence"/>
</dbReference>
<accession>A0A512DIC6</accession>
<evidence type="ECO:0000313" key="4">
    <source>
        <dbReference type="Proteomes" id="UP000321523"/>
    </source>
</evidence>
<dbReference type="OrthoDB" id="3238663at2"/>
<evidence type="ECO:0000313" key="3">
    <source>
        <dbReference type="EMBL" id="GEO36223.1"/>
    </source>
</evidence>
<dbReference type="PANTHER" id="PTHR42903:SF1">
    <property type="entry name" value="INNER MEMBRANE PROTEIN YCCF"/>
    <property type="match status" value="1"/>
</dbReference>
<dbReference type="AlphaFoldDB" id="A0A512DIC6"/>
<protein>
    <recommendedName>
        <fullName evidence="1">Inner membrane protein YccF</fullName>
    </recommendedName>
</protein>
<feature type="transmembrane region" description="Helical" evidence="1">
    <location>
        <begin position="100"/>
        <end position="121"/>
    </location>
</feature>